<comment type="caution">
    <text evidence="3">The sequence shown here is derived from an EMBL/GenBank/DDBJ whole genome shotgun (WGS) entry which is preliminary data.</text>
</comment>
<evidence type="ECO:0000256" key="1">
    <source>
        <dbReference type="SAM" id="MobiDB-lite"/>
    </source>
</evidence>
<dbReference type="InterPro" id="IPR002035">
    <property type="entry name" value="VWF_A"/>
</dbReference>
<dbReference type="Gene3D" id="3.40.50.410">
    <property type="entry name" value="von Willebrand factor, type A domain"/>
    <property type="match status" value="1"/>
</dbReference>
<dbReference type="PANTHER" id="PTHR10166:SF37">
    <property type="entry name" value="STOLID, ISOFORM H"/>
    <property type="match status" value="1"/>
</dbReference>
<feature type="compositionally biased region" description="Basic and acidic residues" evidence="1">
    <location>
        <begin position="152"/>
        <end position="162"/>
    </location>
</feature>
<organism evidence="3 4">
    <name type="scientific">Nostoc punctiforme NIES-2108</name>
    <dbReference type="NCBI Taxonomy" id="1356359"/>
    <lineage>
        <taxon>Bacteria</taxon>
        <taxon>Bacillati</taxon>
        <taxon>Cyanobacteriota</taxon>
        <taxon>Cyanophyceae</taxon>
        <taxon>Nostocales</taxon>
        <taxon>Nostocaceae</taxon>
        <taxon>Nostoc</taxon>
    </lineage>
</organism>
<feature type="domain" description="VWFA" evidence="2">
    <location>
        <begin position="322"/>
        <end position="500"/>
    </location>
</feature>
<evidence type="ECO:0000259" key="2">
    <source>
        <dbReference type="PROSITE" id="PS50234"/>
    </source>
</evidence>
<evidence type="ECO:0000313" key="4">
    <source>
        <dbReference type="Proteomes" id="UP000252085"/>
    </source>
</evidence>
<gene>
    <name evidence="3" type="ORF">A6769_16315</name>
</gene>
<dbReference type="InterPro" id="IPR022156">
    <property type="entry name" value="Uncharacterised_YfbK_N"/>
</dbReference>
<dbReference type="Pfam" id="PF12034">
    <property type="entry name" value="YfbK_C"/>
    <property type="match status" value="1"/>
</dbReference>
<dbReference type="PANTHER" id="PTHR10166">
    <property type="entry name" value="VOLTAGE-DEPENDENT CALCIUM CHANNEL SUBUNIT ALPHA-2/DELTA-RELATED"/>
    <property type="match status" value="1"/>
</dbReference>
<evidence type="ECO:0000313" key="3">
    <source>
        <dbReference type="EMBL" id="RCJ36270.1"/>
    </source>
</evidence>
<protein>
    <recommendedName>
        <fullName evidence="2">VWFA domain-containing protein</fullName>
    </recommendedName>
</protein>
<dbReference type="Pfam" id="PF12450">
    <property type="entry name" value="vWF_A"/>
    <property type="match status" value="1"/>
</dbReference>
<proteinExistence type="predicted"/>
<accession>A0A367RKL5</accession>
<dbReference type="InterPro" id="IPR036465">
    <property type="entry name" value="vWFA_dom_sf"/>
</dbReference>
<dbReference type="SMART" id="SM00327">
    <property type="entry name" value="VWA"/>
    <property type="match status" value="1"/>
</dbReference>
<dbReference type="InterPro" id="IPR051173">
    <property type="entry name" value="Ca_channel_alpha-2/delta"/>
</dbReference>
<dbReference type="PROSITE" id="PS50234">
    <property type="entry name" value="VWFA"/>
    <property type="match status" value="1"/>
</dbReference>
<sequence>MSYPIPSKMWQRVSIGILFLLIPSVGIAVLRQSVTVAVPANQTPASSTPKTSILPNHPDYQALQALVQQYSCVVPVQNFGTLPVTRTEFATVLNACVNRSNELIATDPKIVTPADMKILQRLQSEFAPELATLKSPIDELEARSPITPAQTTRERTQTESTRKTQPLPTALPLSIPSGLSVQDQVANRANMPKLQTRGSIGRVAPEPQIGSRFNTENYNRIEDNPFHRVGNDPLSTFSIDVDTASYSNVRRFITQGKLPPKDAVRIEELINYFTYNYPQPKGDRPFSVTTEVAAAPWNPQHKLVQVGLQGKRLESKTLPPSNLVFLIDVSGSMDDPNKLPLVQQSLKLLVNQLRPEDRVSLVVYAGNAGLVLPATAGSQKSTILAAIDRLKAGGSTAGGQGIELAYKIAKESFLKSGNNRVILATDGDFNVGVSSDGDLTRLIEQKREQGIFLTVLGFGTGNYKDGKMEQLADKGNGNYAYIDTLLEAKKVLVNDLRGTLFTIAKDVKIQVEFNPAKVQAYRLIGYENRLLQNQDFNDDKKDAGDIGAGHSVTALYEIIPTGTKSDVKLPEIDPLRYQRSGETVSDAAGNELMQVKLRYKLPQDSTSQLITQTIQDNDLRADQIPSTNLRFAAAVATFGMVLRDSEYKGDASYDLVMKLASQGKEEDQEGYRGEFIRLVEQSRGLITRK</sequence>
<feature type="region of interest" description="Disordered" evidence="1">
    <location>
        <begin position="142"/>
        <end position="174"/>
    </location>
</feature>
<dbReference type="Proteomes" id="UP000252085">
    <property type="component" value="Unassembled WGS sequence"/>
</dbReference>
<dbReference type="CDD" id="cd01465">
    <property type="entry name" value="vWA_subgroup"/>
    <property type="match status" value="1"/>
</dbReference>
<dbReference type="InterPro" id="IPR021908">
    <property type="entry name" value="YfbK_C"/>
</dbReference>
<dbReference type="AlphaFoldDB" id="A0A367RKL5"/>
<name>A0A367RKL5_NOSPU</name>
<dbReference type="Pfam" id="PF00092">
    <property type="entry name" value="VWA"/>
    <property type="match status" value="1"/>
</dbReference>
<dbReference type="EMBL" id="LXQE01000149">
    <property type="protein sequence ID" value="RCJ36270.1"/>
    <property type="molecule type" value="Genomic_DNA"/>
</dbReference>
<reference evidence="4" key="1">
    <citation type="submission" date="2016-04" db="EMBL/GenBank/DDBJ databases">
        <authorList>
            <person name="Tabuchi Yagui T.R."/>
        </authorList>
    </citation>
    <scope>NUCLEOTIDE SEQUENCE [LARGE SCALE GENOMIC DNA]</scope>
</reference>
<dbReference type="SUPFAM" id="SSF53300">
    <property type="entry name" value="vWA-like"/>
    <property type="match status" value="1"/>
</dbReference>